<dbReference type="InterPro" id="IPR056008">
    <property type="entry name" value="DUF7586"/>
</dbReference>
<keyword evidence="5" id="KW-1185">Reference proteome</keyword>
<dbReference type="PANTHER" id="PTHR46825">
    <property type="entry name" value="D-ALANYL-D-ALANINE-CARBOXYPEPTIDASE/ENDOPEPTIDASE AMPH"/>
    <property type="match status" value="1"/>
</dbReference>
<evidence type="ECO:0000259" key="2">
    <source>
        <dbReference type="Pfam" id="PF00144"/>
    </source>
</evidence>
<feature type="compositionally biased region" description="Low complexity" evidence="1">
    <location>
        <begin position="48"/>
        <end position="61"/>
    </location>
</feature>
<feature type="region of interest" description="Disordered" evidence="1">
    <location>
        <begin position="48"/>
        <end position="90"/>
    </location>
</feature>
<evidence type="ECO:0000313" key="4">
    <source>
        <dbReference type="EMBL" id="MCK9874269.1"/>
    </source>
</evidence>
<dbReference type="Pfam" id="PF24491">
    <property type="entry name" value="DUF7586"/>
    <property type="match status" value="1"/>
</dbReference>
<sequence length="503" mass="52201">MSSAPEPLLAATQRQLLHRVASEQADARAPSLVAAVARDGQTVWSAGRGRAVGPARAPADDIGGGAAPGAGTADGGGRVTLGEAGRPGPDTQYRIGSITKTFTAVLVLRLRDEGRLSLADPLDRHVPGTAVGDSTIAQLLAHLGGITAETPPPWWERVAGSEHATLDEAVGPDPRRFRPGRRHHYSNVGFAVLGELVARLRGMSWAQALDRELLAPLGLTRTTGAPMAPHAQGYAVHPHADVLLPEPAHDAGVMAPAGQLWSTVTDLVRWMAVLGGHSDAVLSLDTLAEMREPAAVEADSGEWQLGAGLGLQLIRRPNGLGGPSGQRGLAGTSTVFVGHGGSMPGFVAAAWSRPGGTAAVALSNATSGVAVGELTLDLIDSVDALQPSLPTEWLPGPLVDGDTLDVTGVWYWGPAPYIVTLRGDGTLVLTPQGRYGRASRLRPGPAAGTWTGLDGYFAGETLVLGRDASGRLTNLELASFVFTRRPYAPADRIPGGVDPHGWQ</sequence>
<dbReference type="Proteomes" id="UP001201873">
    <property type="component" value="Unassembled WGS sequence"/>
</dbReference>
<evidence type="ECO:0000256" key="1">
    <source>
        <dbReference type="SAM" id="MobiDB-lite"/>
    </source>
</evidence>
<comment type="caution">
    <text evidence="4">The sequence shown here is derived from an EMBL/GenBank/DDBJ whole genome shotgun (WGS) entry which is preliminary data.</text>
</comment>
<accession>A0ABT0JSG5</accession>
<dbReference type="Pfam" id="PF00144">
    <property type="entry name" value="Beta-lactamase"/>
    <property type="match status" value="1"/>
</dbReference>
<dbReference type="SUPFAM" id="SSF56601">
    <property type="entry name" value="beta-lactamase/transpeptidase-like"/>
    <property type="match status" value="1"/>
</dbReference>
<protein>
    <submittedName>
        <fullName evidence="4">Beta-lactamase family protein</fullName>
    </submittedName>
</protein>
<dbReference type="Gene3D" id="3.40.710.10">
    <property type="entry name" value="DD-peptidase/beta-lactamase superfamily"/>
    <property type="match status" value="1"/>
</dbReference>
<dbReference type="InterPro" id="IPR001466">
    <property type="entry name" value="Beta-lactam-related"/>
</dbReference>
<dbReference type="PANTHER" id="PTHR46825:SF7">
    <property type="entry name" value="D-ALANYL-D-ALANINE CARBOXYPEPTIDASE"/>
    <property type="match status" value="1"/>
</dbReference>
<proteinExistence type="predicted"/>
<dbReference type="InterPro" id="IPR012338">
    <property type="entry name" value="Beta-lactam/transpept-like"/>
</dbReference>
<reference evidence="4 5" key="1">
    <citation type="submission" date="2022-04" db="EMBL/GenBank/DDBJ databases">
        <title>Genome diversity in the genus Frankia.</title>
        <authorList>
            <person name="Carlos-Shanley C."/>
            <person name="Hahn D."/>
        </authorList>
    </citation>
    <scope>NUCLEOTIDE SEQUENCE [LARGE SCALE GENOMIC DNA]</scope>
    <source>
        <strain evidence="4 5">Ag45/Mut15</strain>
    </source>
</reference>
<dbReference type="EMBL" id="JALKFT010000001">
    <property type="protein sequence ID" value="MCK9874269.1"/>
    <property type="molecule type" value="Genomic_DNA"/>
</dbReference>
<evidence type="ECO:0000313" key="5">
    <source>
        <dbReference type="Proteomes" id="UP001201873"/>
    </source>
</evidence>
<organism evidence="4 5">
    <name type="scientific">Frankia umida</name>
    <dbReference type="NCBI Taxonomy" id="573489"/>
    <lineage>
        <taxon>Bacteria</taxon>
        <taxon>Bacillati</taxon>
        <taxon>Actinomycetota</taxon>
        <taxon>Actinomycetes</taxon>
        <taxon>Frankiales</taxon>
        <taxon>Frankiaceae</taxon>
        <taxon>Frankia</taxon>
    </lineage>
</organism>
<evidence type="ECO:0000259" key="3">
    <source>
        <dbReference type="Pfam" id="PF24491"/>
    </source>
</evidence>
<feature type="domain" description="DUF7586" evidence="3">
    <location>
        <begin position="400"/>
        <end position="484"/>
    </location>
</feature>
<dbReference type="InterPro" id="IPR050491">
    <property type="entry name" value="AmpC-like"/>
</dbReference>
<name>A0ABT0JSG5_9ACTN</name>
<feature type="compositionally biased region" description="Gly residues" evidence="1">
    <location>
        <begin position="62"/>
        <end position="79"/>
    </location>
</feature>
<gene>
    <name evidence="4" type="ORF">MXD59_00460</name>
</gene>
<feature type="domain" description="Beta-lactamase-related" evidence="2">
    <location>
        <begin position="23"/>
        <end position="376"/>
    </location>
</feature>